<proteinExistence type="predicted"/>
<evidence type="ECO:0000313" key="1">
    <source>
        <dbReference type="EMBL" id="MBG6288385.1"/>
    </source>
</evidence>
<gene>
    <name evidence="1" type="ORF">I5I61_13100</name>
</gene>
<sequence>MKELWAWIPNKSLGPVTIGSAIEIYIDQHGFAYDEGSDPNDEWISYTDKSGDVRIDTEDSLVVSITAYREFHYKHLNLIGANIIELGELLGQVADEAGEAVEFEDGDVKSCYDFTEIGLQIWASRGIITSATCLTYKDLPQ</sequence>
<evidence type="ECO:0000313" key="2">
    <source>
        <dbReference type="Proteomes" id="UP000608450"/>
    </source>
</evidence>
<reference evidence="1 2" key="1">
    <citation type="submission" date="2020-11" db="EMBL/GenBank/DDBJ databases">
        <title>Enhanced detection system for hospital associated transmission using whole genome sequencing surveillance.</title>
        <authorList>
            <person name="Harrison L.H."/>
            <person name="Van Tyne D."/>
            <person name="Marsh J.W."/>
            <person name="Griffith M.P."/>
            <person name="Snyder D.J."/>
            <person name="Cooper V.S."/>
            <person name="Mustapha M."/>
        </authorList>
    </citation>
    <scope>NUCLEOTIDE SEQUENCE [LARGE SCALE GENOMIC DNA]</scope>
    <source>
        <strain evidence="1 2">PSA00705</strain>
    </source>
</reference>
<accession>A0ABS0KK04</accession>
<organism evidence="1 2">
    <name type="scientific">Pseudomonas nitroreducens</name>
    <dbReference type="NCBI Taxonomy" id="46680"/>
    <lineage>
        <taxon>Bacteria</taxon>
        <taxon>Pseudomonadati</taxon>
        <taxon>Pseudomonadota</taxon>
        <taxon>Gammaproteobacteria</taxon>
        <taxon>Pseudomonadales</taxon>
        <taxon>Pseudomonadaceae</taxon>
        <taxon>Pseudomonas</taxon>
    </lineage>
</organism>
<protein>
    <submittedName>
        <fullName evidence="1">Uncharacterized protein</fullName>
    </submittedName>
</protein>
<dbReference type="RefSeq" id="WP_196912745.1">
    <property type="nucleotide sequence ID" value="NZ_JADTFC010000028.1"/>
</dbReference>
<comment type="caution">
    <text evidence="1">The sequence shown here is derived from an EMBL/GenBank/DDBJ whole genome shotgun (WGS) entry which is preliminary data.</text>
</comment>
<keyword evidence="2" id="KW-1185">Reference proteome</keyword>
<dbReference type="Proteomes" id="UP000608450">
    <property type="component" value="Unassembled WGS sequence"/>
</dbReference>
<name>A0ABS0KK04_PSENT</name>
<dbReference type="EMBL" id="JADTFC010000028">
    <property type="protein sequence ID" value="MBG6288385.1"/>
    <property type="molecule type" value="Genomic_DNA"/>
</dbReference>